<protein>
    <submittedName>
        <fullName evidence="3">CRISPR-associated Cmr4 family protein</fullName>
    </submittedName>
</protein>
<reference evidence="3 4" key="1">
    <citation type="submission" date="2019-07" db="EMBL/GenBank/DDBJ databases">
        <title>Genome sequencing of 100 strains of the haloalkaliphilic chemolithoautotrophic sulfur-oxidizing bacterium Thioalkalivibrio.</title>
        <authorList>
            <person name="Muyzer G."/>
        </authorList>
    </citation>
    <scope>NUCLEOTIDE SEQUENCE [LARGE SCALE GENOMIC DNA]</scope>
    <source>
        <strain evidence="3 4">ASO4-4</strain>
    </source>
</reference>
<feature type="domain" description="CRISPR type III-associated protein" evidence="2">
    <location>
        <begin position="8"/>
        <end position="297"/>
    </location>
</feature>
<keyword evidence="4" id="KW-1185">Reference proteome</keyword>
<evidence type="ECO:0000259" key="2">
    <source>
        <dbReference type="Pfam" id="PF03787"/>
    </source>
</evidence>
<sequence>MIHLLGAIKTLSPLHCGVGTGMNDIDLPVARHKVSGHPLIPGSSIKGVLKDAFRNDADDRIEALFGADNPDGNDKKAFASAISMGDALLLALPVRSFYGTFAYLVSPYTLQQFKAALARVMPSLKVPEIPTHLGLKEKNDSYRVMLTTDTLLKSPNADMILLEELDLAIDKKKADDWAKIIADLYCVNDEDKTLFAKRFAIADDNALNFLSETGLPVDARIAIDSKTGTVKQGALWYEETVPPETLMYSLIGVDRSFSPDVQQGAEELAAVLISEGKRRELFAQMGGKSTTGKGFVSVSFVKGV</sequence>
<evidence type="ECO:0000313" key="3">
    <source>
        <dbReference type="EMBL" id="TWI62866.1"/>
    </source>
</evidence>
<dbReference type="EMBL" id="VLLC01000054">
    <property type="protein sequence ID" value="TWI62866.1"/>
    <property type="molecule type" value="Genomic_DNA"/>
</dbReference>
<evidence type="ECO:0000256" key="1">
    <source>
        <dbReference type="ARBA" id="ARBA00023118"/>
    </source>
</evidence>
<comment type="caution">
    <text evidence="3">The sequence shown here is derived from an EMBL/GenBank/DDBJ whole genome shotgun (WGS) entry which is preliminary data.</text>
</comment>
<name>A0A562R3C0_9BACT</name>
<keyword evidence="1" id="KW-0051">Antiviral defense</keyword>
<dbReference type="GO" id="GO:0051607">
    <property type="term" value="P:defense response to virus"/>
    <property type="evidence" value="ECO:0007669"/>
    <property type="project" value="UniProtKB-KW"/>
</dbReference>
<dbReference type="RefSeq" id="WP_144686777.1">
    <property type="nucleotide sequence ID" value="NZ_VLLC01000054.1"/>
</dbReference>
<evidence type="ECO:0000313" key="4">
    <source>
        <dbReference type="Proteomes" id="UP000318307"/>
    </source>
</evidence>
<dbReference type="Pfam" id="PF03787">
    <property type="entry name" value="RAMPs"/>
    <property type="match status" value="1"/>
</dbReference>
<organism evidence="3 4">
    <name type="scientific">Desulfobotulus alkaliphilus</name>
    <dbReference type="NCBI Taxonomy" id="622671"/>
    <lineage>
        <taxon>Bacteria</taxon>
        <taxon>Pseudomonadati</taxon>
        <taxon>Thermodesulfobacteriota</taxon>
        <taxon>Desulfobacteria</taxon>
        <taxon>Desulfobacterales</taxon>
        <taxon>Desulfobacteraceae</taxon>
        <taxon>Desulfobotulus</taxon>
    </lineage>
</organism>
<dbReference type="Proteomes" id="UP000318307">
    <property type="component" value="Unassembled WGS sequence"/>
</dbReference>
<gene>
    <name evidence="3" type="ORF">LZ24_03318</name>
</gene>
<dbReference type="InterPro" id="IPR005537">
    <property type="entry name" value="RAMP_III_fam"/>
</dbReference>
<dbReference type="OrthoDB" id="9789361at2"/>
<accession>A0A562R3C0</accession>
<proteinExistence type="predicted"/>
<dbReference type="NCBIfam" id="TIGR02580">
    <property type="entry name" value="cas_RAMP_Cmr4"/>
    <property type="match status" value="1"/>
</dbReference>
<dbReference type="AlphaFoldDB" id="A0A562R3C0"/>
<dbReference type="PANTHER" id="PTHR36700:SF1">
    <property type="entry name" value="CRISPR SYSTEM CMR SUBUNIT CMR4"/>
    <property type="match status" value="1"/>
</dbReference>
<dbReference type="PANTHER" id="PTHR36700">
    <property type="entry name" value="CRISPR SYSTEM CMR SUBUNIT CMR4"/>
    <property type="match status" value="1"/>
</dbReference>
<dbReference type="InterPro" id="IPR013410">
    <property type="entry name" value="CRISPR-assoc_RAMP_Cmr4"/>
</dbReference>